<organism evidence="14 15">
    <name type="scientific">Candidatus Acidiferrum panamense</name>
    <dbReference type="NCBI Taxonomy" id="2741543"/>
    <lineage>
        <taxon>Bacteria</taxon>
        <taxon>Pseudomonadati</taxon>
        <taxon>Acidobacteriota</taxon>
        <taxon>Terriglobia</taxon>
        <taxon>Candidatus Acidiferrales</taxon>
        <taxon>Candidatus Acidiferrum</taxon>
    </lineage>
</organism>
<dbReference type="AlphaFoldDB" id="A0A7V8SW22"/>
<proteinExistence type="inferred from homology"/>
<evidence type="ECO:0000256" key="6">
    <source>
        <dbReference type="ARBA" id="ARBA00022827"/>
    </source>
</evidence>
<dbReference type="GO" id="GO:0016740">
    <property type="term" value="F:transferase activity"/>
    <property type="evidence" value="ECO:0007669"/>
    <property type="project" value="UniProtKB-UniRule"/>
</dbReference>
<keyword evidence="3 10" id="KW-0285">Flavoprotein</keyword>
<comment type="caution">
    <text evidence="14">The sequence shown here is derived from an EMBL/GenBank/DDBJ whole genome shotgun (WGS) entry which is preliminary data.</text>
</comment>
<dbReference type="InterPro" id="IPR003374">
    <property type="entry name" value="ApbE-like_sf"/>
</dbReference>
<evidence type="ECO:0000256" key="2">
    <source>
        <dbReference type="ARBA" id="ARBA00016337"/>
    </source>
</evidence>
<evidence type="ECO:0000256" key="13">
    <source>
        <dbReference type="SAM" id="MobiDB-lite"/>
    </source>
</evidence>
<keyword evidence="12" id="KW-0732">Signal</keyword>
<comment type="cofactor">
    <cofactor evidence="11">
        <name>Mg(2+)</name>
        <dbReference type="ChEBI" id="CHEBI:18420"/>
    </cofactor>
    <cofactor evidence="11">
        <name>Mn(2+)</name>
        <dbReference type="ChEBI" id="CHEBI:29035"/>
    </cofactor>
    <text evidence="11">Magnesium. Can also use manganese.</text>
</comment>
<keyword evidence="12" id="KW-0472">Membrane</keyword>
<evidence type="ECO:0000256" key="1">
    <source>
        <dbReference type="ARBA" id="ARBA00011955"/>
    </source>
</evidence>
<comment type="catalytic activity">
    <reaction evidence="9 10 12">
        <text>L-threonyl-[protein] + FAD = FMN-L-threonyl-[protein] + AMP + H(+)</text>
        <dbReference type="Rhea" id="RHEA:36847"/>
        <dbReference type="Rhea" id="RHEA-COMP:11060"/>
        <dbReference type="Rhea" id="RHEA-COMP:11061"/>
        <dbReference type="ChEBI" id="CHEBI:15378"/>
        <dbReference type="ChEBI" id="CHEBI:30013"/>
        <dbReference type="ChEBI" id="CHEBI:57692"/>
        <dbReference type="ChEBI" id="CHEBI:74257"/>
        <dbReference type="ChEBI" id="CHEBI:456215"/>
        <dbReference type="EC" id="2.7.1.180"/>
    </reaction>
</comment>
<dbReference type="EMBL" id="JACDQQ010000556">
    <property type="protein sequence ID" value="MBA0084464.1"/>
    <property type="molecule type" value="Genomic_DNA"/>
</dbReference>
<evidence type="ECO:0000313" key="15">
    <source>
        <dbReference type="Proteomes" id="UP000567293"/>
    </source>
</evidence>
<dbReference type="PANTHER" id="PTHR30040">
    <property type="entry name" value="THIAMINE BIOSYNTHESIS LIPOPROTEIN APBE"/>
    <property type="match status" value="1"/>
</dbReference>
<evidence type="ECO:0000313" key="14">
    <source>
        <dbReference type="EMBL" id="MBA0084464.1"/>
    </source>
</evidence>
<dbReference type="Gene3D" id="3.10.520.10">
    <property type="entry name" value="ApbE-like domains"/>
    <property type="match status" value="1"/>
</dbReference>
<evidence type="ECO:0000256" key="4">
    <source>
        <dbReference type="ARBA" id="ARBA00022679"/>
    </source>
</evidence>
<keyword evidence="12" id="KW-0449">Lipoprotein</keyword>
<protein>
    <recommendedName>
        <fullName evidence="2 10">FAD:protein FMN transferase</fullName>
        <ecNumber evidence="1 10">2.7.1.180</ecNumber>
    </recommendedName>
    <alternativeName>
        <fullName evidence="8 10">Flavin transferase</fullName>
    </alternativeName>
</protein>
<gene>
    <name evidence="14" type="ORF">HRJ53_05675</name>
</gene>
<evidence type="ECO:0000256" key="8">
    <source>
        <dbReference type="ARBA" id="ARBA00031306"/>
    </source>
</evidence>
<dbReference type="PIRSF" id="PIRSF006268">
    <property type="entry name" value="ApbE"/>
    <property type="match status" value="1"/>
</dbReference>
<keyword evidence="12" id="KW-1003">Cell membrane</keyword>
<evidence type="ECO:0000256" key="9">
    <source>
        <dbReference type="ARBA" id="ARBA00048540"/>
    </source>
</evidence>
<keyword evidence="6 10" id="KW-0274">FAD</keyword>
<sequence>MRWNSGLGATLILGCFSAVCAKDPQSATPLVHKKKYIMGTVYEIVAYDGSPDRAAEALDNALNEIVRLDGVMSNYKPESDLSRLNRNGHFHAETVSHDLYEVIRESLKYSRLSNGQFDITVGPLVDVWKAALRAERAASAEELEKLRDCVGYQKIQLLPPEGVEFHSSCMRIDLGSIGKGYAVDRAADILRSHGIQSALINAGQSTIYGLGAPPGKPGWLVHLRDPSSRVDPQVLLCDNSVSTSEQTPASLLGNDWAGHIIDPQTGQPVKTNVALSIVAKTGTASDALSTTLLLVGPEKGKPIVKSMADAAAIWVTPEGQIEVASGGPQIVVGRNARKNAQMSSGKSSCGSTDRRKTQ</sequence>
<keyword evidence="7 10" id="KW-0460">Magnesium</keyword>
<dbReference type="Proteomes" id="UP000567293">
    <property type="component" value="Unassembled WGS sequence"/>
</dbReference>
<evidence type="ECO:0000256" key="7">
    <source>
        <dbReference type="ARBA" id="ARBA00022842"/>
    </source>
</evidence>
<reference evidence="14" key="1">
    <citation type="submission" date="2020-06" db="EMBL/GenBank/DDBJ databases">
        <title>Legume-microbial interactions unlock mineral nutrients during tropical forest succession.</title>
        <authorList>
            <person name="Epihov D.Z."/>
        </authorList>
    </citation>
    <scope>NUCLEOTIDE SEQUENCE [LARGE SCALE GENOMIC DNA]</scope>
    <source>
        <strain evidence="14">Pan2503</strain>
    </source>
</reference>
<accession>A0A7V8SW22</accession>
<feature type="binding site" evidence="11">
    <location>
        <position position="290"/>
    </location>
    <ligand>
        <name>Mg(2+)</name>
        <dbReference type="ChEBI" id="CHEBI:18420"/>
    </ligand>
</feature>
<comment type="subcellular location">
    <subcellularLocation>
        <location evidence="12">Cell inner membrane</location>
        <topology evidence="12">Lipid-anchor</topology>
        <orientation evidence="12">Periplasmic side</orientation>
    </subcellularLocation>
</comment>
<keyword evidence="4 10" id="KW-0808">Transferase</keyword>
<dbReference type="InterPro" id="IPR024932">
    <property type="entry name" value="ApbE"/>
</dbReference>
<dbReference type="GO" id="GO:0046872">
    <property type="term" value="F:metal ion binding"/>
    <property type="evidence" value="ECO:0007669"/>
    <property type="project" value="UniProtKB-UniRule"/>
</dbReference>
<dbReference type="PANTHER" id="PTHR30040:SF2">
    <property type="entry name" value="FAD:PROTEIN FMN TRANSFERASE"/>
    <property type="match status" value="1"/>
</dbReference>
<keyword evidence="12" id="KW-0997">Cell inner membrane</keyword>
<keyword evidence="5 10" id="KW-0479">Metal-binding</keyword>
<feature type="binding site" evidence="11">
    <location>
        <position position="286"/>
    </location>
    <ligand>
        <name>Mg(2+)</name>
        <dbReference type="ChEBI" id="CHEBI:18420"/>
    </ligand>
</feature>
<feature type="binding site" evidence="11">
    <location>
        <position position="176"/>
    </location>
    <ligand>
        <name>Mg(2+)</name>
        <dbReference type="ChEBI" id="CHEBI:18420"/>
    </ligand>
</feature>
<evidence type="ECO:0000256" key="11">
    <source>
        <dbReference type="PIRSR" id="PIRSR006268-2"/>
    </source>
</evidence>
<dbReference type="GO" id="GO:0005886">
    <property type="term" value="C:plasma membrane"/>
    <property type="evidence" value="ECO:0007669"/>
    <property type="project" value="UniProtKB-SubCell"/>
</dbReference>
<comment type="function">
    <text evidence="12">Flavin transferase that catalyzes the transfer of the FMN moiety of FAD and its covalent binding to the hydroxyl group of a threonine residue in a target flavoprotein.</text>
</comment>
<feature type="compositionally biased region" description="Polar residues" evidence="13">
    <location>
        <begin position="338"/>
        <end position="351"/>
    </location>
</feature>
<dbReference type="Pfam" id="PF02424">
    <property type="entry name" value="ApbE"/>
    <property type="match status" value="1"/>
</dbReference>
<feature type="signal peptide" evidence="12">
    <location>
        <begin position="1"/>
        <end position="21"/>
    </location>
</feature>
<feature type="chain" id="PRO_5031594614" description="FAD:protein FMN transferase" evidence="12">
    <location>
        <begin position="22"/>
        <end position="358"/>
    </location>
</feature>
<evidence type="ECO:0000256" key="5">
    <source>
        <dbReference type="ARBA" id="ARBA00022723"/>
    </source>
</evidence>
<evidence type="ECO:0000256" key="12">
    <source>
        <dbReference type="RuleBase" id="RU363002"/>
    </source>
</evidence>
<comment type="similarity">
    <text evidence="10 12">Belongs to the ApbE family.</text>
</comment>
<name>A0A7V8SW22_9BACT</name>
<feature type="region of interest" description="Disordered" evidence="13">
    <location>
        <begin position="334"/>
        <end position="358"/>
    </location>
</feature>
<evidence type="ECO:0000256" key="10">
    <source>
        <dbReference type="PIRNR" id="PIRNR006268"/>
    </source>
</evidence>
<evidence type="ECO:0000256" key="3">
    <source>
        <dbReference type="ARBA" id="ARBA00022630"/>
    </source>
</evidence>
<keyword evidence="15" id="KW-1185">Reference proteome</keyword>
<dbReference type="SUPFAM" id="SSF143631">
    <property type="entry name" value="ApbE-like"/>
    <property type="match status" value="1"/>
</dbReference>
<dbReference type="PROSITE" id="PS51257">
    <property type="entry name" value="PROKAR_LIPOPROTEIN"/>
    <property type="match status" value="1"/>
</dbReference>
<dbReference type="EC" id="2.7.1.180" evidence="1 10"/>